<dbReference type="EMBL" id="BPLQ01010622">
    <property type="protein sequence ID" value="GIY51968.1"/>
    <property type="molecule type" value="Genomic_DNA"/>
</dbReference>
<protein>
    <submittedName>
        <fullName evidence="1">Uncharacterized protein</fullName>
    </submittedName>
</protein>
<evidence type="ECO:0000313" key="1">
    <source>
        <dbReference type="EMBL" id="GIY51968.1"/>
    </source>
</evidence>
<dbReference type="AlphaFoldDB" id="A0AAV4U2E3"/>
<gene>
    <name evidence="1" type="ORF">CDAR_597341</name>
</gene>
<comment type="caution">
    <text evidence="1">The sequence shown here is derived from an EMBL/GenBank/DDBJ whole genome shotgun (WGS) entry which is preliminary data.</text>
</comment>
<evidence type="ECO:0000313" key="2">
    <source>
        <dbReference type="Proteomes" id="UP001054837"/>
    </source>
</evidence>
<accession>A0AAV4U2E3</accession>
<dbReference type="Proteomes" id="UP001054837">
    <property type="component" value="Unassembled WGS sequence"/>
</dbReference>
<sequence>MEAFNRLKPLVTYRLKDLKIGEYALLSLKKIQSKKYGYIVIAKLQVEGQEKEYFLPKHKSHISDEAIDTINAGSYIFVYRGKVDGKYDDCDIKKIGQ</sequence>
<reference evidence="1 2" key="1">
    <citation type="submission" date="2021-06" db="EMBL/GenBank/DDBJ databases">
        <title>Caerostris darwini draft genome.</title>
        <authorList>
            <person name="Kono N."/>
            <person name="Arakawa K."/>
        </authorList>
    </citation>
    <scope>NUCLEOTIDE SEQUENCE [LARGE SCALE GENOMIC DNA]</scope>
</reference>
<organism evidence="1 2">
    <name type="scientific">Caerostris darwini</name>
    <dbReference type="NCBI Taxonomy" id="1538125"/>
    <lineage>
        <taxon>Eukaryota</taxon>
        <taxon>Metazoa</taxon>
        <taxon>Ecdysozoa</taxon>
        <taxon>Arthropoda</taxon>
        <taxon>Chelicerata</taxon>
        <taxon>Arachnida</taxon>
        <taxon>Araneae</taxon>
        <taxon>Araneomorphae</taxon>
        <taxon>Entelegynae</taxon>
        <taxon>Araneoidea</taxon>
        <taxon>Araneidae</taxon>
        <taxon>Caerostris</taxon>
    </lineage>
</organism>
<name>A0AAV4U2E3_9ARAC</name>
<keyword evidence="2" id="KW-1185">Reference proteome</keyword>
<proteinExistence type="predicted"/>